<dbReference type="Proteomes" id="UP000242715">
    <property type="component" value="Unassembled WGS sequence"/>
</dbReference>
<reference evidence="2" key="1">
    <citation type="journal article" date="2017" name="Front. Plant Sci.">
        <title>Climate Clever Clovers: New Paradigm to Reduce the Environmental Footprint of Ruminants by Breeding Low Methanogenic Forages Utilizing Haplotype Variation.</title>
        <authorList>
            <person name="Kaur P."/>
            <person name="Appels R."/>
            <person name="Bayer P.E."/>
            <person name="Keeble-Gagnere G."/>
            <person name="Wang J."/>
            <person name="Hirakawa H."/>
            <person name="Shirasawa K."/>
            <person name="Vercoe P."/>
            <person name="Stefanova K."/>
            <person name="Durmic Z."/>
            <person name="Nichols P."/>
            <person name="Revell C."/>
            <person name="Isobe S.N."/>
            <person name="Edwards D."/>
            <person name="Erskine W."/>
        </authorList>
    </citation>
    <scope>NUCLEOTIDE SEQUENCE [LARGE SCALE GENOMIC DNA]</scope>
    <source>
        <strain evidence="2">cv. Daliak</strain>
    </source>
</reference>
<keyword evidence="2" id="KW-1185">Reference proteome</keyword>
<dbReference type="EMBL" id="DF973455">
    <property type="protein sequence ID" value="GAU31422.1"/>
    <property type="molecule type" value="Genomic_DNA"/>
</dbReference>
<proteinExistence type="predicted"/>
<evidence type="ECO:0000313" key="1">
    <source>
        <dbReference type="EMBL" id="GAU31422.1"/>
    </source>
</evidence>
<feature type="non-terminal residue" evidence="1">
    <location>
        <position position="87"/>
    </location>
</feature>
<dbReference type="AlphaFoldDB" id="A0A2Z6N3B4"/>
<protein>
    <submittedName>
        <fullName evidence="1">Uncharacterized protein</fullName>
    </submittedName>
</protein>
<accession>A0A2Z6N3B4</accession>
<evidence type="ECO:0000313" key="2">
    <source>
        <dbReference type="Proteomes" id="UP000242715"/>
    </source>
</evidence>
<gene>
    <name evidence="1" type="ORF">TSUD_221920</name>
</gene>
<sequence length="87" mass="9267">MESQSFTQDQGKVEAQEKTSGLGLGNVLCKTVMVELCHPTLRVAVTMAVKHSANVVKDGVVPFSGLKALMQTQARALLNALNNISVL</sequence>
<name>A0A2Z6N3B4_TRISU</name>
<organism evidence="1 2">
    <name type="scientific">Trifolium subterraneum</name>
    <name type="common">Subterranean clover</name>
    <dbReference type="NCBI Taxonomy" id="3900"/>
    <lineage>
        <taxon>Eukaryota</taxon>
        <taxon>Viridiplantae</taxon>
        <taxon>Streptophyta</taxon>
        <taxon>Embryophyta</taxon>
        <taxon>Tracheophyta</taxon>
        <taxon>Spermatophyta</taxon>
        <taxon>Magnoliopsida</taxon>
        <taxon>eudicotyledons</taxon>
        <taxon>Gunneridae</taxon>
        <taxon>Pentapetalae</taxon>
        <taxon>rosids</taxon>
        <taxon>fabids</taxon>
        <taxon>Fabales</taxon>
        <taxon>Fabaceae</taxon>
        <taxon>Papilionoideae</taxon>
        <taxon>50 kb inversion clade</taxon>
        <taxon>NPAAA clade</taxon>
        <taxon>Hologalegina</taxon>
        <taxon>IRL clade</taxon>
        <taxon>Trifolieae</taxon>
        <taxon>Trifolium</taxon>
    </lineage>
</organism>
<dbReference type="OrthoDB" id="848208at2759"/>